<dbReference type="Pfam" id="PF02687">
    <property type="entry name" value="FtsX"/>
    <property type="match status" value="1"/>
</dbReference>
<gene>
    <name evidence="11" type="ORF">Xentx_00546</name>
</gene>
<dbReference type="EMBL" id="MKGR01000002">
    <property type="protein sequence ID" value="OKP08873.1"/>
    <property type="molecule type" value="Genomic_DNA"/>
</dbReference>
<accession>A0A1Q5U8R4</accession>
<reference evidence="11 12" key="1">
    <citation type="submission" date="2016-09" db="EMBL/GenBank/DDBJ databases">
        <title>Xenorhabdus thuongxuanensis sp. nov. and Xenorhabdus eapokensis sp. nov., isolated from Steinernema species.</title>
        <authorList>
            <person name="Kaempfer P."/>
            <person name="Tobias N.J."/>
            <person name="Phan Ke L."/>
            <person name="Bode H.B."/>
            <person name="Glaeser S.P."/>
        </authorList>
    </citation>
    <scope>NUCLEOTIDE SEQUENCE [LARGE SCALE GENOMIC DNA]</scope>
    <source>
        <strain evidence="11 12">30TX1</strain>
    </source>
</reference>
<feature type="domain" description="ABC3 transporter permease C-terminal" evidence="9">
    <location>
        <begin position="275"/>
        <end position="408"/>
    </location>
</feature>
<dbReference type="RefSeq" id="WP_074018741.1">
    <property type="nucleotide sequence ID" value="NZ_CAWMWP010000043.1"/>
</dbReference>
<dbReference type="Pfam" id="PF12704">
    <property type="entry name" value="MacB_PCD"/>
    <property type="match status" value="1"/>
</dbReference>
<keyword evidence="6 8" id="KW-1133">Transmembrane helix</keyword>
<evidence type="ECO:0000256" key="1">
    <source>
        <dbReference type="ARBA" id="ARBA00004651"/>
    </source>
</evidence>
<keyword evidence="12" id="KW-1185">Reference proteome</keyword>
<dbReference type="NCBIfam" id="NF008357">
    <property type="entry name" value="PRK11146.1"/>
    <property type="match status" value="1"/>
</dbReference>
<proteinExistence type="inferred from homology"/>
<evidence type="ECO:0000259" key="9">
    <source>
        <dbReference type="Pfam" id="PF02687"/>
    </source>
</evidence>
<evidence type="ECO:0000256" key="4">
    <source>
        <dbReference type="ARBA" id="ARBA00022475"/>
    </source>
</evidence>
<keyword evidence="4" id="KW-1003">Cell membrane</keyword>
<evidence type="ECO:0000313" key="11">
    <source>
        <dbReference type="EMBL" id="OKP08873.1"/>
    </source>
</evidence>
<dbReference type="GO" id="GO:0044874">
    <property type="term" value="P:lipoprotein localization to outer membrane"/>
    <property type="evidence" value="ECO:0007669"/>
    <property type="project" value="InterPro"/>
</dbReference>
<dbReference type="PANTHER" id="PTHR30489">
    <property type="entry name" value="LIPOPROTEIN-RELEASING SYSTEM TRANSMEMBRANE PROTEIN LOLE"/>
    <property type="match status" value="1"/>
</dbReference>
<feature type="transmembrane region" description="Helical" evidence="8">
    <location>
        <begin position="318"/>
        <end position="344"/>
    </location>
</feature>
<dbReference type="OrthoDB" id="9808461at2"/>
<dbReference type="InterPro" id="IPR011926">
    <property type="entry name" value="LolE_gammaproteobact"/>
</dbReference>
<evidence type="ECO:0000256" key="3">
    <source>
        <dbReference type="ARBA" id="ARBA00022448"/>
    </source>
</evidence>
<dbReference type="PANTHER" id="PTHR30489:SF0">
    <property type="entry name" value="LIPOPROTEIN-RELEASING SYSTEM TRANSMEMBRANE PROTEIN LOLE"/>
    <property type="match status" value="1"/>
</dbReference>
<dbReference type="NCBIfam" id="TIGR02213">
    <property type="entry name" value="lolE_release"/>
    <property type="match status" value="1"/>
</dbReference>
<dbReference type="Proteomes" id="UP000186277">
    <property type="component" value="Unassembled WGS sequence"/>
</dbReference>
<dbReference type="InterPro" id="IPR003838">
    <property type="entry name" value="ABC3_permease_C"/>
</dbReference>
<evidence type="ECO:0000256" key="6">
    <source>
        <dbReference type="ARBA" id="ARBA00022989"/>
    </source>
</evidence>
<organism evidence="11 12">
    <name type="scientific">Xenorhabdus thuongxuanensis</name>
    <dbReference type="NCBI Taxonomy" id="1873484"/>
    <lineage>
        <taxon>Bacteria</taxon>
        <taxon>Pseudomonadati</taxon>
        <taxon>Pseudomonadota</taxon>
        <taxon>Gammaproteobacteria</taxon>
        <taxon>Enterobacterales</taxon>
        <taxon>Morganellaceae</taxon>
        <taxon>Xenorhabdus</taxon>
    </lineage>
</organism>
<keyword evidence="11" id="KW-0067">ATP-binding</keyword>
<name>A0A1Q5U8R4_9GAMM</name>
<feature type="transmembrane region" description="Helical" evidence="8">
    <location>
        <begin position="272"/>
        <end position="297"/>
    </location>
</feature>
<protein>
    <submittedName>
        <fullName evidence="11">Macrolide transporter ATP-binding /permease protein</fullName>
    </submittedName>
</protein>
<comment type="caution">
    <text evidence="11">The sequence shown here is derived from an EMBL/GenBank/DDBJ whole genome shotgun (WGS) entry which is preliminary data.</text>
</comment>
<sequence>MVNPPLALFTALRFSRGRRRSGMVSLISVISTLGIMLGVAVLIIGLSAMNGFERELKNRILSVVPHGQIYAVEQPFQDWETALKQVRQTPGIVGASPYIEFTGLMERGEKLHAIQVRGVDLNTEMNVSTLPQFVRNEAWKTFRAGKNQVILGQGVANSLRVKQGDWVTVMIPNNDASLKLLQPKRIRLHVAGIFQLSGMLDHSLALVPLPDAQNYLDYGNAITGIAIKADKVFAAEQRVWDAGNATGKYVYISTWIKDYGYMYNDIQMVRSIMYLAMVLVIGVACFNIISTLIMAVRDKSSDIAILRTLGAKDSHIRAIFLWYGLLTGMIGSIIGAVVGIFISLNLTAIIKGLEKLLGHQLLSGDIYFIDFLPSELHLMDVFYVLLTALVLSLLASWYPARRASKLDPARILSGQ</sequence>
<feature type="domain" description="MacB-like periplasmic core" evidence="10">
    <location>
        <begin position="28"/>
        <end position="234"/>
    </location>
</feature>
<dbReference type="AlphaFoldDB" id="A0A1Q5U8R4"/>
<dbReference type="InterPro" id="IPR051447">
    <property type="entry name" value="Lipoprotein-release_system"/>
</dbReference>
<comment type="subcellular location">
    <subcellularLocation>
        <location evidence="1">Cell membrane</location>
        <topology evidence="1">Multi-pass membrane protein</topology>
    </subcellularLocation>
</comment>
<evidence type="ECO:0000256" key="8">
    <source>
        <dbReference type="SAM" id="Phobius"/>
    </source>
</evidence>
<dbReference type="InterPro" id="IPR025857">
    <property type="entry name" value="MacB_PCD"/>
</dbReference>
<dbReference type="GO" id="GO:0098797">
    <property type="term" value="C:plasma membrane protein complex"/>
    <property type="evidence" value="ECO:0007669"/>
    <property type="project" value="TreeGrafter"/>
</dbReference>
<evidence type="ECO:0000313" key="12">
    <source>
        <dbReference type="Proteomes" id="UP000186277"/>
    </source>
</evidence>
<dbReference type="GO" id="GO:0005524">
    <property type="term" value="F:ATP binding"/>
    <property type="evidence" value="ECO:0007669"/>
    <property type="project" value="UniProtKB-KW"/>
</dbReference>
<dbReference type="InterPro" id="IPR011925">
    <property type="entry name" value="LolCE_TM"/>
</dbReference>
<comment type="similarity">
    <text evidence="2">Belongs to the ABC-4 integral membrane protein family. LolC/E subfamily.</text>
</comment>
<keyword evidence="7 8" id="KW-0472">Membrane</keyword>
<feature type="transmembrane region" description="Helical" evidence="8">
    <location>
        <begin position="381"/>
        <end position="400"/>
    </location>
</feature>
<keyword evidence="3" id="KW-0813">Transport</keyword>
<keyword evidence="5 8" id="KW-0812">Transmembrane</keyword>
<dbReference type="NCBIfam" id="TIGR02212">
    <property type="entry name" value="lolCE"/>
    <property type="match status" value="1"/>
</dbReference>
<evidence type="ECO:0000256" key="2">
    <source>
        <dbReference type="ARBA" id="ARBA00005236"/>
    </source>
</evidence>
<evidence type="ECO:0000259" key="10">
    <source>
        <dbReference type="Pfam" id="PF12704"/>
    </source>
</evidence>
<feature type="transmembrane region" description="Helical" evidence="8">
    <location>
        <begin position="23"/>
        <end position="49"/>
    </location>
</feature>
<evidence type="ECO:0000256" key="7">
    <source>
        <dbReference type="ARBA" id="ARBA00023136"/>
    </source>
</evidence>
<keyword evidence="11" id="KW-0547">Nucleotide-binding</keyword>
<dbReference type="GO" id="GO:0042953">
    <property type="term" value="P:lipoprotein transport"/>
    <property type="evidence" value="ECO:0007669"/>
    <property type="project" value="InterPro"/>
</dbReference>
<evidence type="ECO:0000256" key="5">
    <source>
        <dbReference type="ARBA" id="ARBA00022692"/>
    </source>
</evidence>